<dbReference type="InterPro" id="IPR032716">
    <property type="entry name" value="ACC_epsilon"/>
</dbReference>
<evidence type="ECO:0000256" key="1">
    <source>
        <dbReference type="SAM" id="MobiDB-lite"/>
    </source>
</evidence>
<protein>
    <submittedName>
        <fullName evidence="2">Acyl-CoA carboxylase subunit epsilon</fullName>
    </submittedName>
</protein>
<keyword evidence="3" id="KW-1185">Reference proteome</keyword>
<evidence type="ECO:0000313" key="3">
    <source>
        <dbReference type="Proteomes" id="UP000468735"/>
    </source>
</evidence>
<accession>A0A6H9YSD3</accession>
<comment type="caution">
    <text evidence="2">The sequence shown here is derived from an EMBL/GenBank/DDBJ whole genome shotgun (WGS) entry which is preliminary data.</text>
</comment>
<dbReference type="AlphaFoldDB" id="A0A6H9YSD3"/>
<gene>
    <name evidence="2" type="ORF">F8566_26045</name>
</gene>
<proteinExistence type="predicted"/>
<dbReference type="EMBL" id="WBMT01000012">
    <property type="protein sequence ID" value="KAB2346152.1"/>
    <property type="molecule type" value="Genomic_DNA"/>
</dbReference>
<dbReference type="GO" id="GO:0004658">
    <property type="term" value="F:propionyl-CoA carboxylase activity"/>
    <property type="evidence" value="ECO:0007669"/>
    <property type="project" value="InterPro"/>
</dbReference>
<evidence type="ECO:0000313" key="2">
    <source>
        <dbReference type="EMBL" id="KAB2346152.1"/>
    </source>
</evidence>
<sequence length="68" mass="7404">MNITVVRGSPNAEELAAVTAVLVALSRRTLTRTRARARETVSPRPANWGRGYRAPGAWTSMRNGATPR</sequence>
<reference evidence="2 3" key="1">
    <citation type="submission" date="2019-09" db="EMBL/GenBank/DDBJ databases">
        <title>Actinomadura physcomitrii sp. nov., a novel actinomycete isolated from moss [Physcomitrium sphaericum (Ludw) Fuernr].</title>
        <authorList>
            <person name="Zhuang X."/>
            <person name="Liu C."/>
        </authorList>
    </citation>
    <scope>NUCLEOTIDE SEQUENCE [LARGE SCALE GENOMIC DNA]</scope>
    <source>
        <strain evidence="2 3">HMC1</strain>
    </source>
</reference>
<dbReference type="Pfam" id="PF13822">
    <property type="entry name" value="ACC_epsilon"/>
    <property type="match status" value="1"/>
</dbReference>
<organism evidence="2 3">
    <name type="scientific">Actinomadura rudentiformis</name>
    <dbReference type="NCBI Taxonomy" id="359158"/>
    <lineage>
        <taxon>Bacteria</taxon>
        <taxon>Bacillati</taxon>
        <taxon>Actinomycetota</taxon>
        <taxon>Actinomycetes</taxon>
        <taxon>Streptosporangiales</taxon>
        <taxon>Thermomonosporaceae</taxon>
        <taxon>Actinomadura</taxon>
    </lineage>
</organism>
<name>A0A6H9YSD3_9ACTN</name>
<dbReference type="Proteomes" id="UP000468735">
    <property type="component" value="Unassembled WGS sequence"/>
</dbReference>
<dbReference type="GO" id="GO:0003989">
    <property type="term" value="F:acetyl-CoA carboxylase activity"/>
    <property type="evidence" value="ECO:0007669"/>
    <property type="project" value="InterPro"/>
</dbReference>
<feature type="region of interest" description="Disordered" evidence="1">
    <location>
        <begin position="33"/>
        <end position="68"/>
    </location>
</feature>
<dbReference type="RefSeq" id="WP_151564330.1">
    <property type="nucleotide sequence ID" value="NZ_WBMT01000012.1"/>
</dbReference>